<dbReference type="AlphaFoldDB" id="A0A7I4YML7"/>
<evidence type="ECO:0000256" key="4">
    <source>
        <dbReference type="ARBA" id="ARBA00023054"/>
    </source>
</evidence>
<dbReference type="PANTHER" id="PTHR21547">
    <property type="entry name" value="CLUSTERIN ASSOCIATED PROTEIN 1"/>
    <property type="match status" value="1"/>
</dbReference>
<evidence type="ECO:0000256" key="7">
    <source>
        <dbReference type="SAM" id="Coils"/>
    </source>
</evidence>
<dbReference type="OrthoDB" id="438545at2759"/>
<keyword evidence="9" id="KW-1185">Reference proteome</keyword>
<keyword evidence="6" id="KW-0966">Cell projection</keyword>
<dbReference type="PANTHER" id="PTHR21547:SF0">
    <property type="entry name" value="CLUSTERIN-ASSOCIATED PROTEIN 1"/>
    <property type="match status" value="1"/>
</dbReference>
<evidence type="ECO:0000313" key="9">
    <source>
        <dbReference type="Proteomes" id="UP000025227"/>
    </source>
</evidence>
<evidence type="ECO:0000256" key="2">
    <source>
        <dbReference type="ARBA" id="ARBA00008340"/>
    </source>
</evidence>
<keyword evidence="5" id="KW-0969">Cilium</keyword>
<reference evidence="10" key="1">
    <citation type="submission" date="2020-12" db="UniProtKB">
        <authorList>
            <consortium name="WormBaseParasite"/>
        </authorList>
    </citation>
    <scope>IDENTIFICATION</scope>
    <source>
        <strain evidence="10">MHco3</strain>
    </source>
</reference>
<proteinExistence type="inferred from homology"/>
<sequence length="377" mass="43673">MSYRERRNLCEMTKAIGYPRILSLENFRTPNFRLVAELLEWIVKRFDPSATISAEHTTTEQDRVLFIKQAVLLLLQNSRLRLNPRRLYQADGNAVQELLPAVKLLYESGKQLPAEDVNAHWNAIKNKLNAKMQEIRIARQLATQLPQTGAALHDLLGKELYCRDQRNRAVSRAIPLAEAERTIQQSIEAISADTGDFTNKLSNVANDEAALDEKIERKKREYEQMQKRFVKLQSFRPQYMDEYEKLEAKLKQLYEVYVVKFRNLAYLQQLQLEIERTDRQKQEESERTMRQVVEKMRMDLNNQDEPIEEEVPPINQARRNSTRKVYGNMTGAGMSDDDDDNGETGAGVVHTDSDEEQHKSPLNDDPEKLDLSSGDDF</sequence>
<evidence type="ECO:0000256" key="5">
    <source>
        <dbReference type="ARBA" id="ARBA00023069"/>
    </source>
</evidence>
<dbReference type="Proteomes" id="UP000025227">
    <property type="component" value="Unplaced"/>
</dbReference>
<comment type="subcellular location">
    <subcellularLocation>
        <location evidence="1">Cell projection</location>
        <location evidence="1">Cilium</location>
    </subcellularLocation>
</comment>
<comment type="similarity">
    <text evidence="2">Belongs to the CLUAP1 family.</text>
</comment>
<feature type="compositionally biased region" description="Basic and acidic residues" evidence="8">
    <location>
        <begin position="356"/>
        <end position="370"/>
    </location>
</feature>
<dbReference type="InterPro" id="IPR019366">
    <property type="entry name" value="Clusterin-associated_protein-1"/>
</dbReference>
<feature type="region of interest" description="Disordered" evidence="8">
    <location>
        <begin position="302"/>
        <end position="321"/>
    </location>
</feature>
<dbReference type="WBParaSite" id="HCON_00116740-00001">
    <property type="protein sequence ID" value="HCON_00116740-00001"/>
    <property type="gene ID" value="HCON_00116740"/>
</dbReference>
<dbReference type="GO" id="GO:0005929">
    <property type="term" value="C:cilium"/>
    <property type="evidence" value="ECO:0007669"/>
    <property type="project" value="UniProtKB-SubCell"/>
</dbReference>
<dbReference type="GO" id="GO:0060271">
    <property type="term" value="P:cilium assembly"/>
    <property type="evidence" value="ECO:0007669"/>
    <property type="project" value="TreeGrafter"/>
</dbReference>
<keyword evidence="3" id="KW-0970">Cilium biogenesis/degradation</keyword>
<organism evidence="9 10">
    <name type="scientific">Haemonchus contortus</name>
    <name type="common">Barber pole worm</name>
    <dbReference type="NCBI Taxonomy" id="6289"/>
    <lineage>
        <taxon>Eukaryota</taxon>
        <taxon>Metazoa</taxon>
        <taxon>Ecdysozoa</taxon>
        <taxon>Nematoda</taxon>
        <taxon>Chromadorea</taxon>
        <taxon>Rhabditida</taxon>
        <taxon>Rhabditina</taxon>
        <taxon>Rhabditomorpha</taxon>
        <taxon>Strongyloidea</taxon>
        <taxon>Trichostrongylidae</taxon>
        <taxon>Haemonchus</taxon>
    </lineage>
</organism>
<dbReference type="GO" id="GO:0005815">
    <property type="term" value="C:microtubule organizing center"/>
    <property type="evidence" value="ECO:0007669"/>
    <property type="project" value="TreeGrafter"/>
</dbReference>
<accession>A0A7I4YML7</accession>
<protein>
    <submittedName>
        <fullName evidence="10">Clusterin-associated protein 1</fullName>
    </submittedName>
</protein>
<feature type="coiled-coil region" evidence="7">
    <location>
        <begin position="201"/>
        <end position="287"/>
    </location>
</feature>
<dbReference type="GO" id="GO:0030992">
    <property type="term" value="C:intraciliary transport particle B"/>
    <property type="evidence" value="ECO:0007669"/>
    <property type="project" value="TreeGrafter"/>
</dbReference>
<dbReference type="Pfam" id="PF10234">
    <property type="entry name" value="Cluap1"/>
    <property type="match status" value="1"/>
</dbReference>
<feature type="region of interest" description="Disordered" evidence="8">
    <location>
        <begin position="326"/>
        <end position="377"/>
    </location>
</feature>
<name>A0A7I4YML7_HAECO</name>
<evidence type="ECO:0000256" key="3">
    <source>
        <dbReference type="ARBA" id="ARBA00022794"/>
    </source>
</evidence>
<keyword evidence="4 7" id="KW-0175">Coiled coil</keyword>
<evidence type="ECO:0000313" key="10">
    <source>
        <dbReference type="WBParaSite" id="HCON_00116740-00001"/>
    </source>
</evidence>
<evidence type="ECO:0000256" key="1">
    <source>
        <dbReference type="ARBA" id="ARBA00004138"/>
    </source>
</evidence>
<evidence type="ECO:0000256" key="6">
    <source>
        <dbReference type="ARBA" id="ARBA00023273"/>
    </source>
</evidence>
<evidence type="ECO:0000256" key="8">
    <source>
        <dbReference type="SAM" id="MobiDB-lite"/>
    </source>
</evidence>
<dbReference type="OMA" id="RKVYGNM"/>